<feature type="transmembrane region" description="Helical" evidence="1">
    <location>
        <begin position="76"/>
        <end position="93"/>
    </location>
</feature>
<dbReference type="Pfam" id="PF07331">
    <property type="entry name" value="TctB"/>
    <property type="match status" value="1"/>
</dbReference>
<evidence type="ECO:0000259" key="2">
    <source>
        <dbReference type="Pfam" id="PF07331"/>
    </source>
</evidence>
<keyword evidence="1" id="KW-0812">Transmembrane</keyword>
<dbReference type="EMBL" id="CP049219">
    <property type="protein sequence ID" value="QTG16880.1"/>
    <property type="molecule type" value="Genomic_DNA"/>
</dbReference>
<evidence type="ECO:0000313" key="4">
    <source>
        <dbReference type="Proteomes" id="UP000663946"/>
    </source>
</evidence>
<evidence type="ECO:0000313" key="3">
    <source>
        <dbReference type="EMBL" id="QTG16880.1"/>
    </source>
</evidence>
<feature type="transmembrane region" description="Helical" evidence="1">
    <location>
        <begin position="12"/>
        <end position="32"/>
    </location>
</feature>
<keyword evidence="1" id="KW-1133">Transmembrane helix</keyword>
<reference evidence="3" key="1">
    <citation type="submission" date="2020-02" db="EMBL/GenBank/DDBJ databases">
        <title>Unexpected conservation and global transmission of agrobacterial virulence plasmids.</title>
        <authorList>
            <person name="Weisberg A.J."/>
            <person name="Davis E.W. II"/>
            <person name="Tabima J.R."/>
            <person name="Belcher M.S."/>
            <person name="Miller M."/>
            <person name="Kuo C.-H."/>
            <person name="Loper J.E."/>
            <person name="Grunwald N.J."/>
            <person name="Putnam M.L."/>
            <person name="Chang J.H."/>
        </authorList>
    </citation>
    <scope>NUCLEOTIDE SEQUENCE</scope>
    <source>
        <strain evidence="3">Q15/94</strain>
        <plasmid evidence="3">pQ15_94_2</plasmid>
    </source>
</reference>
<evidence type="ECO:0000256" key="1">
    <source>
        <dbReference type="SAM" id="Phobius"/>
    </source>
</evidence>
<sequence>MNDSMHKSRKDVFAGAIFIAIAALFLIQGAQYEFGTAIQMGPGFFPVVLAAILAIFGILTIIGGFRKEPEEAEPAISWRAIFLICMALAIFGAGARSLGLVPVVLICTFMTAFASRKNSLVSSLVMAFVMAALCYVVFKVGLAISLPSIGPVFGR</sequence>
<protein>
    <submittedName>
        <fullName evidence="3">Tripartite tricarboxylate transporter TctB family protein</fullName>
    </submittedName>
</protein>
<dbReference type="AlphaFoldDB" id="A0AAJ4N7X9"/>
<dbReference type="Proteomes" id="UP000663946">
    <property type="component" value="Plasmid pQ15_94_2"/>
</dbReference>
<geneLocation type="plasmid" evidence="3 4">
    <name>pQ15_94_2</name>
</geneLocation>
<keyword evidence="3" id="KW-0614">Plasmid</keyword>
<keyword evidence="1" id="KW-0472">Membrane</keyword>
<proteinExistence type="predicted"/>
<feature type="domain" description="DUF1468" evidence="2">
    <location>
        <begin position="13"/>
        <end position="147"/>
    </location>
</feature>
<name>A0AAJ4N7X9_AGRTU</name>
<dbReference type="RefSeq" id="WP_333722669.1">
    <property type="nucleotide sequence ID" value="NZ_CP049219.1"/>
</dbReference>
<feature type="transmembrane region" description="Helical" evidence="1">
    <location>
        <begin position="127"/>
        <end position="149"/>
    </location>
</feature>
<organism evidence="3 4">
    <name type="scientific">Agrobacterium tumefaciens</name>
    <dbReference type="NCBI Taxonomy" id="358"/>
    <lineage>
        <taxon>Bacteria</taxon>
        <taxon>Pseudomonadati</taxon>
        <taxon>Pseudomonadota</taxon>
        <taxon>Alphaproteobacteria</taxon>
        <taxon>Hyphomicrobiales</taxon>
        <taxon>Rhizobiaceae</taxon>
        <taxon>Rhizobium/Agrobacterium group</taxon>
        <taxon>Agrobacterium</taxon>
        <taxon>Agrobacterium tumefaciens complex</taxon>
    </lineage>
</organism>
<accession>A0AAJ4N7X9</accession>
<feature type="transmembrane region" description="Helical" evidence="1">
    <location>
        <begin position="44"/>
        <end position="64"/>
    </location>
</feature>
<dbReference type="InterPro" id="IPR009936">
    <property type="entry name" value="DUF1468"/>
</dbReference>
<feature type="transmembrane region" description="Helical" evidence="1">
    <location>
        <begin position="99"/>
        <end position="115"/>
    </location>
</feature>
<gene>
    <name evidence="3" type="ORF">G6M86_26585</name>
</gene>